<gene>
    <name evidence="1" type="ORF">BDM02DRAFT_1215866</name>
</gene>
<evidence type="ECO:0000313" key="1">
    <source>
        <dbReference type="EMBL" id="KAF9650889.1"/>
    </source>
</evidence>
<organism evidence="1 2">
    <name type="scientific">Thelephora ganbajun</name>
    <name type="common">Ganba fungus</name>
    <dbReference type="NCBI Taxonomy" id="370292"/>
    <lineage>
        <taxon>Eukaryota</taxon>
        <taxon>Fungi</taxon>
        <taxon>Dikarya</taxon>
        <taxon>Basidiomycota</taxon>
        <taxon>Agaricomycotina</taxon>
        <taxon>Agaricomycetes</taxon>
        <taxon>Thelephorales</taxon>
        <taxon>Thelephoraceae</taxon>
        <taxon>Thelephora</taxon>
    </lineage>
</organism>
<comment type="caution">
    <text evidence="1">The sequence shown here is derived from an EMBL/GenBank/DDBJ whole genome shotgun (WGS) entry which is preliminary data.</text>
</comment>
<evidence type="ECO:0000313" key="2">
    <source>
        <dbReference type="Proteomes" id="UP000886501"/>
    </source>
</evidence>
<accession>A0ACB6ZMZ9</accession>
<name>A0ACB6ZMZ9_THEGA</name>
<proteinExistence type="predicted"/>
<dbReference type="Proteomes" id="UP000886501">
    <property type="component" value="Unassembled WGS sequence"/>
</dbReference>
<reference evidence="1" key="2">
    <citation type="journal article" date="2020" name="Nat. Commun.">
        <title>Large-scale genome sequencing of mycorrhizal fungi provides insights into the early evolution of symbiotic traits.</title>
        <authorList>
            <person name="Miyauchi S."/>
            <person name="Kiss E."/>
            <person name="Kuo A."/>
            <person name="Drula E."/>
            <person name="Kohler A."/>
            <person name="Sanchez-Garcia M."/>
            <person name="Morin E."/>
            <person name="Andreopoulos B."/>
            <person name="Barry K.W."/>
            <person name="Bonito G."/>
            <person name="Buee M."/>
            <person name="Carver A."/>
            <person name="Chen C."/>
            <person name="Cichocki N."/>
            <person name="Clum A."/>
            <person name="Culley D."/>
            <person name="Crous P.W."/>
            <person name="Fauchery L."/>
            <person name="Girlanda M."/>
            <person name="Hayes R.D."/>
            <person name="Keri Z."/>
            <person name="LaButti K."/>
            <person name="Lipzen A."/>
            <person name="Lombard V."/>
            <person name="Magnuson J."/>
            <person name="Maillard F."/>
            <person name="Murat C."/>
            <person name="Nolan M."/>
            <person name="Ohm R.A."/>
            <person name="Pangilinan J."/>
            <person name="Pereira M.F."/>
            <person name="Perotto S."/>
            <person name="Peter M."/>
            <person name="Pfister S."/>
            <person name="Riley R."/>
            <person name="Sitrit Y."/>
            <person name="Stielow J.B."/>
            <person name="Szollosi G."/>
            <person name="Zifcakova L."/>
            <person name="Stursova M."/>
            <person name="Spatafora J.W."/>
            <person name="Tedersoo L."/>
            <person name="Vaario L.M."/>
            <person name="Yamada A."/>
            <person name="Yan M."/>
            <person name="Wang P."/>
            <person name="Xu J."/>
            <person name="Bruns T."/>
            <person name="Baldrian P."/>
            <person name="Vilgalys R."/>
            <person name="Dunand C."/>
            <person name="Henrissat B."/>
            <person name="Grigoriev I.V."/>
            <person name="Hibbett D."/>
            <person name="Nagy L.G."/>
            <person name="Martin F.M."/>
        </authorList>
    </citation>
    <scope>NUCLEOTIDE SEQUENCE</scope>
    <source>
        <strain evidence="1">P2</strain>
    </source>
</reference>
<protein>
    <submittedName>
        <fullName evidence="1">Uncharacterized protein</fullName>
    </submittedName>
</protein>
<reference evidence="1" key="1">
    <citation type="submission" date="2019-10" db="EMBL/GenBank/DDBJ databases">
        <authorList>
            <consortium name="DOE Joint Genome Institute"/>
            <person name="Kuo A."/>
            <person name="Miyauchi S."/>
            <person name="Kiss E."/>
            <person name="Drula E."/>
            <person name="Kohler A."/>
            <person name="Sanchez-Garcia M."/>
            <person name="Andreopoulos B."/>
            <person name="Barry K.W."/>
            <person name="Bonito G."/>
            <person name="Buee M."/>
            <person name="Carver A."/>
            <person name="Chen C."/>
            <person name="Cichocki N."/>
            <person name="Clum A."/>
            <person name="Culley D."/>
            <person name="Crous P.W."/>
            <person name="Fauchery L."/>
            <person name="Girlanda M."/>
            <person name="Hayes R."/>
            <person name="Keri Z."/>
            <person name="Labutti K."/>
            <person name="Lipzen A."/>
            <person name="Lombard V."/>
            <person name="Magnuson J."/>
            <person name="Maillard F."/>
            <person name="Morin E."/>
            <person name="Murat C."/>
            <person name="Nolan M."/>
            <person name="Ohm R."/>
            <person name="Pangilinan J."/>
            <person name="Pereira M."/>
            <person name="Perotto S."/>
            <person name="Peter M."/>
            <person name="Riley R."/>
            <person name="Sitrit Y."/>
            <person name="Stielow B."/>
            <person name="Szollosi G."/>
            <person name="Zifcakova L."/>
            <person name="Stursova M."/>
            <person name="Spatafora J.W."/>
            <person name="Tedersoo L."/>
            <person name="Vaario L.-M."/>
            <person name="Yamada A."/>
            <person name="Yan M."/>
            <person name="Wang P."/>
            <person name="Xu J."/>
            <person name="Bruns T."/>
            <person name="Baldrian P."/>
            <person name="Vilgalys R."/>
            <person name="Henrissat B."/>
            <person name="Grigoriev I.V."/>
            <person name="Hibbett D."/>
            <person name="Nagy L.G."/>
            <person name="Martin F.M."/>
        </authorList>
    </citation>
    <scope>NUCLEOTIDE SEQUENCE</scope>
    <source>
        <strain evidence="1">P2</strain>
    </source>
</reference>
<sequence>MCDALPRLETTPFVDLVTFELVANAYSCICVFFFRPALDDGSGSVASGPTHTTRPLYVSTQINLLVRSQTFPPRRAVRFLCTAEFDCIWVAIGLYGSATQTTLGSVGESRKRVHPLHQWWISGSFTASGSAYVLKITFRVMTPWFTDAFCPLPSIRAW</sequence>
<keyword evidence="2" id="KW-1185">Reference proteome</keyword>
<dbReference type="EMBL" id="MU117980">
    <property type="protein sequence ID" value="KAF9650889.1"/>
    <property type="molecule type" value="Genomic_DNA"/>
</dbReference>